<dbReference type="Proteomes" id="UP000499080">
    <property type="component" value="Unassembled WGS sequence"/>
</dbReference>
<dbReference type="EMBL" id="BGPR01029846">
    <property type="protein sequence ID" value="GBO01935.1"/>
    <property type="molecule type" value="Genomic_DNA"/>
</dbReference>
<protein>
    <submittedName>
        <fullName evidence="1">Uncharacterized protein</fullName>
    </submittedName>
</protein>
<reference evidence="1 2" key="1">
    <citation type="journal article" date="2019" name="Sci. Rep.">
        <title>Orb-weaving spider Araneus ventricosus genome elucidates the spidroin gene catalogue.</title>
        <authorList>
            <person name="Kono N."/>
            <person name="Nakamura H."/>
            <person name="Ohtoshi R."/>
            <person name="Moran D.A.P."/>
            <person name="Shinohara A."/>
            <person name="Yoshida Y."/>
            <person name="Fujiwara M."/>
            <person name="Mori M."/>
            <person name="Tomita M."/>
            <person name="Arakawa K."/>
        </authorList>
    </citation>
    <scope>NUCLEOTIDE SEQUENCE [LARGE SCALE GENOMIC DNA]</scope>
</reference>
<evidence type="ECO:0000313" key="1">
    <source>
        <dbReference type="EMBL" id="GBO01935.1"/>
    </source>
</evidence>
<proteinExistence type="predicted"/>
<name>A0A4Y2TMQ5_ARAVE</name>
<keyword evidence="2" id="KW-1185">Reference proteome</keyword>
<sequence length="129" mass="14252">MKRNSARFCTTFCADKATSWRARASDDFRYGVSSNVDLQFPLYGGMSRSDPLHTVHHFALAKEAFIQEAATHSINDDPKVSQEDLDSHVQDHGIGYQRTTSSMAGNRLTVCGMGNGLTCVTREITKGSY</sequence>
<accession>A0A4Y2TMQ5</accession>
<evidence type="ECO:0000313" key="2">
    <source>
        <dbReference type="Proteomes" id="UP000499080"/>
    </source>
</evidence>
<organism evidence="1 2">
    <name type="scientific">Araneus ventricosus</name>
    <name type="common">Orbweaver spider</name>
    <name type="synonym">Epeira ventricosa</name>
    <dbReference type="NCBI Taxonomy" id="182803"/>
    <lineage>
        <taxon>Eukaryota</taxon>
        <taxon>Metazoa</taxon>
        <taxon>Ecdysozoa</taxon>
        <taxon>Arthropoda</taxon>
        <taxon>Chelicerata</taxon>
        <taxon>Arachnida</taxon>
        <taxon>Araneae</taxon>
        <taxon>Araneomorphae</taxon>
        <taxon>Entelegynae</taxon>
        <taxon>Araneoidea</taxon>
        <taxon>Araneidae</taxon>
        <taxon>Araneus</taxon>
    </lineage>
</organism>
<gene>
    <name evidence="1" type="ORF">AVEN_245845_1</name>
</gene>
<comment type="caution">
    <text evidence="1">The sequence shown here is derived from an EMBL/GenBank/DDBJ whole genome shotgun (WGS) entry which is preliminary data.</text>
</comment>
<dbReference type="AlphaFoldDB" id="A0A4Y2TMQ5"/>